<dbReference type="PANTHER" id="PTHR43246">
    <property type="entry name" value="PEPTIDYL-PROLYL CIS-TRANS ISOMERASE CYP38, CHLOROPLASTIC"/>
    <property type="match status" value="1"/>
</dbReference>
<dbReference type="InterPro" id="IPR044665">
    <property type="entry name" value="E_coli_cyclophilin_A-like"/>
</dbReference>
<dbReference type="GO" id="GO:0003755">
    <property type="term" value="F:peptidyl-prolyl cis-trans isomerase activity"/>
    <property type="evidence" value="ECO:0007669"/>
    <property type="project" value="UniProtKB-UniRule"/>
</dbReference>
<dbReference type="PROSITE" id="PS50072">
    <property type="entry name" value="CSA_PPIASE_2"/>
    <property type="match status" value="1"/>
</dbReference>
<feature type="domain" description="PPIase cyclophilin-type" evidence="5">
    <location>
        <begin position="94"/>
        <end position="212"/>
    </location>
</feature>
<dbReference type="PRINTS" id="PR00153">
    <property type="entry name" value="CSAPPISMRASE"/>
</dbReference>
<evidence type="ECO:0000256" key="2">
    <source>
        <dbReference type="ARBA" id="ARBA00023235"/>
    </source>
</evidence>
<dbReference type="InterPro" id="IPR002130">
    <property type="entry name" value="Cyclophilin-type_PPIase_dom"/>
</dbReference>
<gene>
    <name evidence="6" type="ORF">HTAM1171_LOCUS6339</name>
</gene>
<dbReference type="InterPro" id="IPR029000">
    <property type="entry name" value="Cyclophilin-like_dom_sf"/>
</dbReference>
<keyword evidence="1 3" id="KW-0697">Rotamase</keyword>
<evidence type="ECO:0000256" key="3">
    <source>
        <dbReference type="RuleBase" id="RU363019"/>
    </source>
</evidence>
<dbReference type="EC" id="5.2.1.8" evidence="3"/>
<dbReference type="Gene3D" id="2.40.100.10">
    <property type="entry name" value="Cyclophilin-like"/>
    <property type="match status" value="1"/>
</dbReference>
<dbReference type="EMBL" id="HBGV01010223">
    <property type="protein sequence ID" value="CAD9494395.1"/>
    <property type="molecule type" value="Transcribed_RNA"/>
</dbReference>
<comment type="catalytic activity">
    <reaction evidence="3">
        <text>[protein]-peptidylproline (omega=180) = [protein]-peptidylproline (omega=0)</text>
        <dbReference type="Rhea" id="RHEA:16237"/>
        <dbReference type="Rhea" id="RHEA-COMP:10747"/>
        <dbReference type="Rhea" id="RHEA-COMP:10748"/>
        <dbReference type="ChEBI" id="CHEBI:83833"/>
        <dbReference type="ChEBI" id="CHEBI:83834"/>
        <dbReference type="EC" id="5.2.1.8"/>
    </reaction>
</comment>
<organism evidence="6">
    <name type="scientific">Helicotheca tamesis</name>
    <dbReference type="NCBI Taxonomy" id="374047"/>
    <lineage>
        <taxon>Eukaryota</taxon>
        <taxon>Sar</taxon>
        <taxon>Stramenopiles</taxon>
        <taxon>Ochrophyta</taxon>
        <taxon>Bacillariophyta</taxon>
        <taxon>Mediophyceae</taxon>
        <taxon>Lithodesmiophycidae</taxon>
        <taxon>Lithodesmiales</taxon>
        <taxon>Lithodesmiaceae</taxon>
        <taxon>Helicotheca</taxon>
    </lineage>
</organism>
<sequence>MVATTTTTTRRFLLFNSLLLLLLLLLTTTTTTFARRLHESEAEAEAEEIVEGSELDQDVETADEQQPSSQEEGGGKLIRFDVGMLDGEDLPTTGSFVVRTRPDWAPIGVERFEELATVNFWEGCRIFRVLPNFVSQFGINGDPSVQSRWMKNLEDDEVKTSNVRGTVTFATAGPGTRTTQIFINTADNEFLDGMGFSPIGEVVSGMDIVDRFYSGYGEGAPSGNGPAQYKIQSEGNSYLEKDFPLLSYFLTSSFV</sequence>
<dbReference type="AlphaFoldDB" id="A0A7S2HLY8"/>
<comment type="function">
    <text evidence="3">PPIases accelerate the folding of proteins. It catalyzes the cis-trans isomerization of proline imidic peptide bonds in oligopeptides.</text>
</comment>
<evidence type="ECO:0000259" key="5">
    <source>
        <dbReference type="PROSITE" id="PS50072"/>
    </source>
</evidence>
<proteinExistence type="inferred from homology"/>
<keyword evidence="2 3" id="KW-0413">Isomerase</keyword>
<accession>A0A7S2HLY8</accession>
<feature type="compositionally biased region" description="Acidic residues" evidence="4">
    <location>
        <begin position="44"/>
        <end position="63"/>
    </location>
</feature>
<feature type="region of interest" description="Disordered" evidence="4">
    <location>
        <begin position="44"/>
        <end position="74"/>
    </location>
</feature>
<evidence type="ECO:0000256" key="1">
    <source>
        <dbReference type="ARBA" id="ARBA00023110"/>
    </source>
</evidence>
<feature type="chain" id="PRO_5031604239" description="Peptidyl-prolyl cis-trans isomerase" evidence="3">
    <location>
        <begin position="35"/>
        <end position="255"/>
    </location>
</feature>
<dbReference type="Pfam" id="PF00160">
    <property type="entry name" value="Pro_isomerase"/>
    <property type="match status" value="1"/>
</dbReference>
<keyword evidence="3" id="KW-0732">Signal</keyword>
<name>A0A7S2HLY8_9STRA</name>
<evidence type="ECO:0000256" key="4">
    <source>
        <dbReference type="SAM" id="MobiDB-lite"/>
    </source>
</evidence>
<reference evidence="6" key="1">
    <citation type="submission" date="2021-01" db="EMBL/GenBank/DDBJ databases">
        <authorList>
            <person name="Corre E."/>
            <person name="Pelletier E."/>
            <person name="Niang G."/>
            <person name="Scheremetjew M."/>
            <person name="Finn R."/>
            <person name="Kale V."/>
            <person name="Holt S."/>
            <person name="Cochrane G."/>
            <person name="Meng A."/>
            <person name="Brown T."/>
            <person name="Cohen L."/>
        </authorList>
    </citation>
    <scope>NUCLEOTIDE SEQUENCE</scope>
    <source>
        <strain evidence="6">CCMP826</strain>
    </source>
</reference>
<dbReference type="SUPFAM" id="SSF50891">
    <property type="entry name" value="Cyclophilin-like"/>
    <property type="match status" value="1"/>
</dbReference>
<comment type="similarity">
    <text evidence="3">Belongs to the cyclophilin-type PPIase family.</text>
</comment>
<evidence type="ECO:0000313" key="6">
    <source>
        <dbReference type="EMBL" id="CAD9494395.1"/>
    </source>
</evidence>
<protein>
    <recommendedName>
        <fullName evidence="3">Peptidyl-prolyl cis-trans isomerase</fullName>
        <shortName evidence="3">PPIase</shortName>
        <ecNumber evidence="3">5.2.1.8</ecNumber>
    </recommendedName>
</protein>
<feature type="signal peptide" evidence="3">
    <location>
        <begin position="1"/>
        <end position="34"/>
    </location>
</feature>